<evidence type="ECO:0000256" key="1">
    <source>
        <dbReference type="SAM" id="Phobius"/>
    </source>
</evidence>
<feature type="transmembrane region" description="Helical" evidence="1">
    <location>
        <begin position="27"/>
        <end position="47"/>
    </location>
</feature>
<reference evidence="2" key="1">
    <citation type="submission" date="2021-01" db="EMBL/GenBank/DDBJ databases">
        <title>Whole genome shotgun sequence of Rhizocola hellebori NBRC 109834.</title>
        <authorList>
            <person name="Komaki H."/>
            <person name="Tamura T."/>
        </authorList>
    </citation>
    <scope>NUCLEOTIDE SEQUENCE</scope>
    <source>
        <strain evidence="2">NBRC 109834</strain>
    </source>
</reference>
<evidence type="ECO:0000313" key="3">
    <source>
        <dbReference type="Proteomes" id="UP000612899"/>
    </source>
</evidence>
<proteinExistence type="predicted"/>
<protein>
    <recommendedName>
        <fullName evidence="4">DUF2637 domain-containing protein</fullName>
    </recommendedName>
</protein>
<feature type="transmembrane region" description="Helical" evidence="1">
    <location>
        <begin position="62"/>
        <end position="82"/>
    </location>
</feature>
<organism evidence="2 3">
    <name type="scientific">Rhizocola hellebori</name>
    <dbReference type="NCBI Taxonomy" id="1392758"/>
    <lineage>
        <taxon>Bacteria</taxon>
        <taxon>Bacillati</taxon>
        <taxon>Actinomycetota</taxon>
        <taxon>Actinomycetes</taxon>
        <taxon>Micromonosporales</taxon>
        <taxon>Micromonosporaceae</taxon>
        <taxon>Rhizocola</taxon>
    </lineage>
</organism>
<gene>
    <name evidence="2" type="ORF">Rhe02_83790</name>
</gene>
<dbReference type="RefSeq" id="WP_203914027.1">
    <property type="nucleotide sequence ID" value="NZ_BONY01000090.1"/>
</dbReference>
<name>A0A8J3QIK9_9ACTN</name>
<keyword evidence="3" id="KW-1185">Reference proteome</keyword>
<keyword evidence="1" id="KW-0812">Transmembrane</keyword>
<accession>A0A8J3QIK9</accession>
<dbReference type="EMBL" id="BONY01000090">
    <property type="protein sequence ID" value="GIH10312.1"/>
    <property type="molecule type" value="Genomic_DNA"/>
</dbReference>
<feature type="transmembrane region" description="Helical" evidence="1">
    <location>
        <begin position="118"/>
        <end position="139"/>
    </location>
</feature>
<dbReference type="Proteomes" id="UP000612899">
    <property type="component" value="Unassembled WGS sequence"/>
</dbReference>
<keyword evidence="1" id="KW-0472">Membrane</keyword>
<feature type="transmembrane region" description="Helical" evidence="1">
    <location>
        <begin position="94"/>
        <end position="112"/>
    </location>
</feature>
<evidence type="ECO:0000313" key="2">
    <source>
        <dbReference type="EMBL" id="GIH10312.1"/>
    </source>
</evidence>
<keyword evidence="1" id="KW-1133">Transmembrane helix</keyword>
<dbReference type="AlphaFoldDB" id="A0A8J3QIK9"/>
<sequence>MTVNNIPGAHTRPVRKPTAGQRFEDSVLVLILLAVGIAAGAGSFTHVHDWTMNNSPADKADWFGWANAVISELVPVASLLVIRRRKRAGQPIAYPAFLLVLALALSVTAQLAVAKPGFSGGLVAVVPALAFAALAKLILGKDPRPDTEPDPRPANLPAYVAPVTLMHPQNSVVSTPSIPIPRPIPDETAVLPNRVQDDQPITPAQSPTTITPVPAQVPVKVSTAAPLPAQLLDRARQAADDFMAEHGRTITLDELRTVLRVSNATTGDIMRALGLTEPPRVLANAHTAVSPLTGKPLL</sequence>
<evidence type="ECO:0008006" key="4">
    <source>
        <dbReference type="Google" id="ProtNLM"/>
    </source>
</evidence>
<comment type="caution">
    <text evidence="2">The sequence shown here is derived from an EMBL/GenBank/DDBJ whole genome shotgun (WGS) entry which is preliminary data.</text>
</comment>